<dbReference type="RefSeq" id="WP_230526379.1">
    <property type="nucleotide sequence ID" value="NZ_JAJGAK010000001.1"/>
</dbReference>
<feature type="transmembrane region" description="Helical" evidence="1">
    <location>
        <begin position="15"/>
        <end position="36"/>
    </location>
</feature>
<dbReference type="EMBL" id="JAJGAK010000001">
    <property type="protein sequence ID" value="MCC8362801.1"/>
    <property type="molecule type" value="Genomic_DNA"/>
</dbReference>
<sequence>MRLQLSPFAFLRRHAWGLAVLCVVVVGYFATVGWFAEKLGDDLGRSFKAAPVVDDTKHRSD</sequence>
<gene>
    <name evidence="2" type="ORF">LK996_06890</name>
</gene>
<organism evidence="2 3">
    <name type="scientific">Noviluteimonas lactosilytica</name>
    <dbReference type="NCBI Taxonomy" id="2888523"/>
    <lineage>
        <taxon>Bacteria</taxon>
        <taxon>Pseudomonadati</taxon>
        <taxon>Pseudomonadota</taxon>
        <taxon>Gammaproteobacteria</taxon>
        <taxon>Lysobacterales</taxon>
        <taxon>Lysobacteraceae</taxon>
        <taxon>Noviluteimonas</taxon>
    </lineage>
</organism>
<accession>A0ABS8JGT1</accession>
<evidence type="ECO:0000256" key="1">
    <source>
        <dbReference type="SAM" id="Phobius"/>
    </source>
</evidence>
<comment type="caution">
    <text evidence="2">The sequence shown here is derived from an EMBL/GenBank/DDBJ whole genome shotgun (WGS) entry which is preliminary data.</text>
</comment>
<keyword evidence="3" id="KW-1185">Reference proteome</keyword>
<reference evidence="2" key="1">
    <citation type="submission" date="2021-10" db="EMBL/GenBank/DDBJ databases">
        <authorList>
            <person name="Lyu M."/>
            <person name="Wang X."/>
            <person name="Meng X."/>
            <person name="Xu K."/>
        </authorList>
    </citation>
    <scope>NUCLEOTIDE SEQUENCE</scope>
    <source>
        <strain evidence="2">A6</strain>
    </source>
</reference>
<keyword evidence="1" id="KW-0812">Transmembrane</keyword>
<keyword evidence="1" id="KW-1133">Transmembrane helix</keyword>
<proteinExistence type="predicted"/>
<evidence type="ECO:0000313" key="3">
    <source>
        <dbReference type="Proteomes" id="UP001165293"/>
    </source>
</evidence>
<name>A0ABS8JGT1_9GAMM</name>
<keyword evidence="1" id="KW-0472">Membrane</keyword>
<evidence type="ECO:0000313" key="2">
    <source>
        <dbReference type="EMBL" id="MCC8362801.1"/>
    </source>
</evidence>
<protein>
    <submittedName>
        <fullName evidence="2">Uncharacterized protein</fullName>
    </submittedName>
</protein>
<dbReference type="Proteomes" id="UP001165293">
    <property type="component" value="Unassembled WGS sequence"/>
</dbReference>